<name>A0A2S7D6A4_9XANT</name>
<dbReference type="EMBL" id="MDEI01000004">
    <property type="protein sequence ID" value="PPU69289.1"/>
    <property type="molecule type" value="Genomic_DNA"/>
</dbReference>
<proteinExistence type="predicted"/>
<evidence type="ECO:0000313" key="1">
    <source>
        <dbReference type="EMBL" id="PPU69289.1"/>
    </source>
</evidence>
<keyword evidence="2" id="KW-1185">Reference proteome</keyword>
<dbReference type="Proteomes" id="UP000238191">
    <property type="component" value="Unassembled WGS sequence"/>
</dbReference>
<gene>
    <name evidence="1" type="ORF">XpiCFBP4643_05785</name>
</gene>
<dbReference type="OrthoDB" id="9931376at2"/>
<reference evidence="2" key="1">
    <citation type="submission" date="2016-08" db="EMBL/GenBank/DDBJ databases">
        <authorList>
            <person name="Merda D."/>
            <person name="Briand M."/>
            <person name="Taghouti G."/>
            <person name="Carrere S."/>
            <person name="Gouzy J."/>
            <person name="Portier P."/>
            <person name="Jacques M.-A."/>
            <person name="Fischer-Le Saux M."/>
        </authorList>
    </citation>
    <scope>NUCLEOTIDE SEQUENCE [LARGE SCALE GENOMIC DNA]</scope>
    <source>
        <strain evidence="2">CFBP4643</strain>
    </source>
</reference>
<comment type="caution">
    <text evidence="1">The sequence shown here is derived from an EMBL/GenBank/DDBJ whole genome shotgun (WGS) entry which is preliminary data.</text>
</comment>
<organism evidence="1 2">
    <name type="scientific">Xanthomonas pisi</name>
    <dbReference type="NCBI Taxonomy" id="56457"/>
    <lineage>
        <taxon>Bacteria</taxon>
        <taxon>Pseudomonadati</taxon>
        <taxon>Pseudomonadota</taxon>
        <taxon>Gammaproteobacteria</taxon>
        <taxon>Lysobacterales</taxon>
        <taxon>Lysobacteraceae</taxon>
        <taxon>Xanthomonas</taxon>
    </lineage>
</organism>
<accession>A0A2S7D6A4</accession>
<dbReference type="AlphaFoldDB" id="A0A2S7D6A4"/>
<sequence>MAVLPAFDARIRPSRDAGLAPAAILRNQAVAPSHAKFMLQCANFVTPPSQSGLSVLICC</sequence>
<evidence type="ECO:0000313" key="2">
    <source>
        <dbReference type="Proteomes" id="UP000238191"/>
    </source>
</evidence>
<protein>
    <submittedName>
        <fullName evidence="1">Uncharacterized protein</fullName>
    </submittedName>
</protein>